<dbReference type="SMART" id="SM00560">
    <property type="entry name" value="LamGL"/>
    <property type="match status" value="3"/>
</dbReference>
<dbReference type="PANTHER" id="PTHR19277">
    <property type="entry name" value="PENTRAXIN"/>
    <property type="match status" value="1"/>
</dbReference>
<keyword evidence="2" id="KW-0479">Metal-binding</keyword>
<protein>
    <recommendedName>
        <fullName evidence="6">Laminin G domain-containing protein</fullName>
    </recommendedName>
</protein>
<evidence type="ECO:0000256" key="3">
    <source>
        <dbReference type="ARBA" id="ARBA00022729"/>
    </source>
</evidence>
<proteinExistence type="predicted"/>
<dbReference type="Proteomes" id="UP000189670">
    <property type="component" value="Unassembled WGS sequence"/>
</dbReference>
<dbReference type="Pfam" id="PF13385">
    <property type="entry name" value="Laminin_G_3"/>
    <property type="match status" value="4"/>
</dbReference>
<evidence type="ECO:0000313" key="8">
    <source>
        <dbReference type="Proteomes" id="UP000189670"/>
    </source>
</evidence>
<evidence type="ECO:0000313" key="7">
    <source>
        <dbReference type="EMBL" id="ETR70906.1"/>
    </source>
</evidence>
<organism evidence="7 8">
    <name type="scientific">Candidatus Magnetoglobus multicellularis str. Araruama</name>
    <dbReference type="NCBI Taxonomy" id="890399"/>
    <lineage>
        <taxon>Bacteria</taxon>
        <taxon>Pseudomonadati</taxon>
        <taxon>Thermodesulfobacteriota</taxon>
        <taxon>Desulfobacteria</taxon>
        <taxon>Desulfobacterales</taxon>
        <taxon>Desulfobacteraceae</taxon>
        <taxon>Candidatus Magnetoglobus</taxon>
    </lineage>
</organism>
<dbReference type="EMBL" id="ATBP01000351">
    <property type="protein sequence ID" value="ETR70906.1"/>
    <property type="molecule type" value="Genomic_DNA"/>
</dbReference>
<evidence type="ECO:0000256" key="5">
    <source>
        <dbReference type="ARBA" id="ARBA00023157"/>
    </source>
</evidence>
<feature type="domain" description="Laminin G" evidence="6">
    <location>
        <begin position="2147"/>
        <end position="2310"/>
    </location>
</feature>
<sequence>MAVDTSDVPYAAGLNDEGQCDVNTLSGDVSEVVAGPKVTIGIDPGGELSVIGSTENDTASVEGWQLINNPPEPVAINISTYEDYSVTTINVLPLAQDYESHTVTVVMTHPTSFTGTVVNHADGTYTYSPSTDHNGSDSFTYTLTDSQTVKYTGTALVSISITPVNDPPYYSCAVDLTVTEDAGIQCITSWACSLTAGAYNETDQALSLTWTCSNESLFLTAPVLSPVTGDASIDGLTLTYAFGSDEYGSATITVSLSDDGGLNYTEYGAADTITRSYVLTALSVNDAPTFTKGSDIIGVLEDAVSQVYTQWASNIRSISSNHTNESSQNLTFTVTNDYNALFSSQPAIDISGTTGTLSYTLAADMYGDTTVTVVLWDDGGTANGGADRVTETFLINVLPVNDVPGFTTGSDRTINENAGGETVSSWATNLTQGTFNETDQSFTFYLTNTCAECFSTQPYVLTATGDLTYTLSAEGSGLVTVWVVLMDDGGTVNGGFDTVTHSFSITIIDVNDPPGYTFSSNPTVTGGYEYTVTTVLEDDDYTATTVTAWAINITQGCKYETWQSLAFSLTNTNPALFSTQPAIDSATGTLTYTLAANENGSATVTAVLYDDGGTANGGVDRITETFVITVIPVNDAPTLTTAGDQTVLEDAAPVRTTDFLTNITRGAANESSQSLAFTLTTDNPSLFVSSLSIELSGTTSGFLCYTLAANQFGAATVTMIVKDDAGTSNGGFDQITETFIITVTPTTDDPTITSISDQTVYEGMTLGPLTFEIGDPDDDHLTVTVASSYTTIENSGITFGTTSATSYTNITRSAFESIPLSITIKPIRDLNVPESTTITISVNVNDGLTTVSSVFLITLDISFYDGPGGVGNTGAASGLQLWLAADNIAGLSDGLPVTQWGDHSGFGYTLTELSNSPLYSSSFMNNQPAVVFNGTSNYFELASVLDYKDESGIGIFAVINAKNSSSYQPIIARDSDSNRGWGCKLNDSELLSFSVAQSASEAVTRLGSNSVGNAYTIVSFLYDGSSDEIDVYRGNTNDSNTLENTIPLSIGGTGANLSVGKDGNGNFFEGSIAEIIVYNWAISPVERILINNYLSSKYNIAISENDKYTGDTLAAGDYDFNVAGIGVEGSSKHTISNSGGLVIFDNEFLDYGGEYFLVGHNNEPAAFTITNLPQGITAAFERIWMVHINTTDYNTSVNIGFIKNDIGMPVLYIDEEYVLLKRSGATGQFEILSDDANIDTEGRADLWFEVALDNLKTGDCITFGSKHNYSYAFNYNSFGGYGINRSLISESGIDLSNTSFTIEFWTKMGAVGYSYIMTHGSGTWEANKHLNIGFTSSEEVRYGFDSTDFVLTSTTIPSATSGERTWHHFAFTYNQGNREIKIYIDGELDFTSVMSDGYSGTNQLMIGKDFMGDLDEVRIWKTIRSADEIFFNMHKSLDGNETGLLNYWQFNDGDSLTVLDKTATANHLSLSPNTPWETNDPGVAPAFNSVYCIPIGYTSVGQTETAGTLSFTDTNLSVNYNYQEGASVVVSNDPRVYDSSISLYFIQVDPLYFDQTWIVRQQGDSPFDADFTFTLDSTDPLFDYNELFDYRVKLLWRPYDCGSYHTDWMEIAYSSSQDLTSRTVVFEGIKAEGQFMISSSDIEGIEASGYALDFDGIDDFGVDETNRITLANASFTIEFWAQRSYSSTTQYAIGHSDNPLGLCIGFINDEFVFSYSTNTAISGPYTDSAWHHWAITFDSSGLTQTIYCDGNWITNTVADAAYGLTGNFYIGCGANQTSHFKGKLDDVRIWTIARTQADIQEYMYKYLDVNETGLLTYWRMDESWSYKYINDSSSNNIHCEVNGAMESSAHVRSYAWSERTTMEDVPITITAGYDLDNAGVDNISFIYNLGLYGTWTDYASAGIITYTPFDNVNGTEILKYRVELADPYPITLTIIPVNDPPELGIIDDQQTGVNTVTDPISFTMVDLETNSNLITFTPTSSDTTLVLNTNIFIECYSEVATVIADCTATITPNTDVSGSLSITITAIDPEGLTATQVFALTLNSQPEIGDISDYTTTVNTSITPIAFTVADNETADGNLVLTISTSNATILSISQTQVTNTNGSCSLSITPSAYEKGTVTIYITVTDGLGLTSSTSFDLKMIDMPGSGYMMSFDGSYSATTSQTLSLSDHTVEAWLKTSVSNWNGIVATDDSFGEWSQMNVTPSGVLTVQIMNAGGQEKAYSGSTTINNDEWHHVAYTYNNTLDTLNLYVDGVLELTSASVNQALTGLSISDEINIGGDTAGSSLITGSIDEVRVWNSVLSINDIRDNMCKKIDPVPGNLIAYYRFDQDFGTSLYDLSSSNNDCVVNGASWASSEAPLGDDSIYDYVSGDGFSVNLAHADGDNMTMTVTGSLPDGIHLYLVNQSPNTSAVDWGTIKTNRYWGSFLVGSTNGYAFYYDYSLNPYSNATPANNSIAYRDGITDTDTWLEDSGSEDGGSGILNATAYSQRSEVILRDSN</sequence>
<dbReference type="PANTHER" id="PTHR19277:SF125">
    <property type="entry name" value="B6"/>
    <property type="match status" value="1"/>
</dbReference>
<dbReference type="Pfam" id="PF17892">
    <property type="entry name" value="Cadherin_5"/>
    <property type="match status" value="1"/>
</dbReference>
<dbReference type="InterPro" id="IPR041690">
    <property type="entry name" value="Cadherin_5"/>
</dbReference>
<dbReference type="SUPFAM" id="SSF49899">
    <property type="entry name" value="Concanavalin A-like lectins/glucanases"/>
    <property type="match status" value="4"/>
</dbReference>
<comment type="cofactor">
    <cofactor evidence="1">
        <name>Ca(2+)</name>
        <dbReference type="ChEBI" id="CHEBI:29108"/>
    </cofactor>
</comment>
<dbReference type="InterPro" id="IPR051360">
    <property type="entry name" value="Neuronal_Pentraxin_Related"/>
</dbReference>
<dbReference type="Gene3D" id="2.60.40.3440">
    <property type="match status" value="1"/>
</dbReference>
<dbReference type="GO" id="GO:0046872">
    <property type="term" value="F:metal ion binding"/>
    <property type="evidence" value="ECO:0007669"/>
    <property type="project" value="UniProtKB-KW"/>
</dbReference>
<evidence type="ECO:0000256" key="4">
    <source>
        <dbReference type="ARBA" id="ARBA00022837"/>
    </source>
</evidence>
<evidence type="ECO:0000259" key="6">
    <source>
        <dbReference type="PROSITE" id="PS50025"/>
    </source>
</evidence>
<dbReference type="InterPro" id="IPR013783">
    <property type="entry name" value="Ig-like_fold"/>
</dbReference>
<keyword evidence="5" id="KW-1015">Disulfide bond</keyword>
<keyword evidence="3" id="KW-0732">Signal</keyword>
<name>A0A1V1P819_9BACT</name>
<reference evidence="8" key="1">
    <citation type="submission" date="2012-11" db="EMBL/GenBank/DDBJ databases">
        <authorList>
            <person name="Lucero-Rivera Y.E."/>
            <person name="Tovar-Ramirez D."/>
        </authorList>
    </citation>
    <scope>NUCLEOTIDE SEQUENCE [LARGE SCALE GENOMIC DNA]</scope>
    <source>
        <strain evidence="8">Araruama</strain>
    </source>
</reference>
<gene>
    <name evidence="7" type="ORF">OMM_02897</name>
</gene>
<keyword evidence="4" id="KW-0106">Calcium</keyword>
<dbReference type="InterPro" id="IPR013320">
    <property type="entry name" value="ConA-like_dom_sf"/>
</dbReference>
<dbReference type="PROSITE" id="PS50025">
    <property type="entry name" value="LAM_G_DOMAIN"/>
    <property type="match status" value="1"/>
</dbReference>
<dbReference type="InterPro" id="IPR006558">
    <property type="entry name" value="LamG-like"/>
</dbReference>
<evidence type="ECO:0000256" key="2">
    <source>
        <dbReference type="ARBA" id="ARBA00022723"/>
    </source>
</evidence>
<dbReference type="InterPro" id="IPR001791">
    <property type="entry name" value="Laminin_G"/>
</dbReference>
<evidence type="ECO:0000256" key="1">
    <source>
        <dbReference type="ARBA" id="ARBA00001913"/>
    </source>
</evidence>
<dbReference type="NCBIfam" id="NF012211">
    <property type="entry name" value="tand_rpt_95"/>
    <property type="match status" value="1"/>
</dbReference>
<comment type="caution">
    <text evidence="7">The sequence shown here is derived from an EMBL/GenBank/DDBJ whole genome shotgun (WGS) entry which is preliminary data.</text>
</comment>
<dbReference type="Gene3D" id="2.60.120.200">
    <property type="match status" value="4"/>
</dbReference>
<dbReference type="Gene3D" id="2.60.40.10">
    <property type="entry name" value="Immunoglobulins"/>
    <property type="match status" value="1"/>
</dbReference>
<accession>A0A1V1P819</accession>